<reference evidence="1" key="1">
    <citation type="submission" date="2016-03" db="EMBL/GenBank/DDBJ databases">
        <authorList>
            <person name="Ploux O."/>
        </authorList>
    </citation>
    <scope>NUCLEOTIDE SEQUENCE</scope>
    <source>
        <strain evidence="1">UC1</strain>
    </source>
</reference>
<proteinExistence type="predicted"/>
<sequence>MIEDDGSYGDDIADLPPVRVFTTIDMRLMYADLVAKLAAHALPALDPEHRSPQPR</sequence>
<gene>
    <name evidence="1" type="ORF">MIPYR_50229</name>
</gene>
<name>A0A1Y5PDH3_9MICO</name>
<accession>A0A1Y5PDH3</accession>
<dbReference type="AlphaFoldDB" id="A0A1Y5PDH3"/>
<dbReference type="EMBL" id="FLQR01000009">
    <property type="protein sequence ID" value="SBS74171.1"/>
    <property type="molecule type" value="Genomic_DNA"/>
</dbReference>
<evidence type="ECO:0000313" key="1">
    <source>
        <dbReference type="EMBL" id="SBS74171.1"/>
    </source>
</evidence>
<protein>
    <submittedName>
        <fullName evidence="1">Uncharacterized protein</fullName>
    </submittedName>
</protein>
<organism evidence="1">
    <name type="scientific">uncultured Microbacterium sp</name>
    <dbReference type="NCBI Taxonomy" id="191216"/>
    <lineage>
        <taxon>Bacteria</taxon>
        <taxon>Bacillati</taxon>
        <taxon>Actinomycetota</taxon>
        <taxon>Actinomycetes</taxon>
        <taxon>Micrococcales</taxon>
        <taxon>Microbacteriaceae</taxon>
        <taxon>Microbacterium</taxon>
        <taxon>environmental samples</taxon>
    </lineage>
</organism>